<sequence>MTRGLLRGLALHFGCDFVQPWARGARLCAANLIGSMSLGGSRTQGCDAKAPCAGWCMPLAPMALGVLVLAMAGASWPNCGLPSPLLDLPPLSPAPSIASSPPASVSTAAASVPAPAATDAAASVPASAASVGPAYSTRDNVHVACDNEAPYDPMLHRDVSDAMEDLLDVPNGCTLFSNLDGMVQSTGLEDVVDEAADALIRDVASSILG</sequence>
<dbReference type="EMBL" id="JBBPBM010000054">
    <property type="protein sequence ID" value="KAK8518058.1"/>
    <property type="molecule type" value="Genomic_DNA"/>
</dbReference>
<proteinExistence type="predicted"/>
<reference evidence="1 2" key="1">
    <citation type="journal article" date="2024" name="G3 (Bethesda)">
        <title>Genome assembly of Hibiscus sabdariffa L. provides insights into metabolisms of medicinal natural products.</title>
        <authorList>
            <person name="Kim T."/>
        </authorList>
    </citation>
    <scope>NUCLEOTIDE SEQUENCE [LARGE SCALE GENOMIC DNA]</scope>
    <source>
        <strain evidence="1">TK-2024</strain>
        <tissue evidence="1">Old leaves</tissue>
    </source>
</reference>
<accession>A0ABR2CEV8</accession>
<gene>
    <name evidence="1" type="ORF">V6N12_033050</name>
</gene>
<comment type="caution">
    <text evidence="1">The sequence shown here is derived from an EMBL/GenBank/DDBJ whole genome shotgun (WGS) entry which is preliminary data.</text>
</comment>
<name>A0ABR2CEV8_9ROSI</name>
<dbReference type="Proteomes" id="UP001472677">
    <property type="component" value="Unassembled WGS sequence"/>
</dbReference>
<evidence type="ECO:0000313" key="1">
    <source>
        <dbReference type="EMBL" id="KAK8518058.1"/>
    </source>
</evidence>
<protein>
    <submittedName>
        <fullName evidence="1">Uncharacterized protein</fullName>
    </submittedName>
</protein>
<evidence type="ECO:0000313" key="2">
    <source>
        <dbReference type="Proteomes" id="UP001472677"/>
    </source>
</evidence>
<keyword evidence="2" id="KW-1185">Reference proteome</keyword>
<organism evidence="1 2">
    <name type="scientific">Hibiscus sabdariffa</name>
    <name type="common">roselle</name>
    <dbReference type="NCBI Taxonomy" id="183260"/>
    <lineage>
        <taxon>Eukaryota</taxon>
        <taxon>Viridiplantae</taxon>
        <taxon>Streptophyta</taxon>
        <taxon>Embryophyta</taxon>
        <taxon>Tracheophyta</taxon>
        <taxon>Spermatophyta</taxon>
        <taxon>Magnoliopsida</taxon>
        <taxon>eudicotyledons</taxon>
        <taxon>Gunneridae</taxon>
        <taxon>Pentapetalae</taxon>
        <taxon>rosids</taxon>
        <taxon>malvids</taxon>
        <taxon>Malvales</taxon>
        <taxon>Malvaceae</taxon>
        <taxon>Malvoideae</taxon>
        <taxon>Hibiscus</taxon>
    </lineage>
</organism>